<accession>A0ABP5H7C0</accession>
<comment type="caution">
    <text evidence="2">The sequence shown here is derived from an EMBL/GenBank/DDBJ whole genome shotgun (WGS) entry which is preliminary data.</text>
</comment>
<feature type="signal peptide" evidence="1">
    <location>
        <begin position="1"/>
        <end position="30"/>
    </location>
</feature>
<evidence type="ECO:0000256" key="1">
    <source>
        <dbReference type="SAM" id="SignalP"/>
    </source>
</evidence>
<protein>
    <recommendedName>
        <fullName evidence="4">Secreted protein</fullName>
    </recommendedName>
</protein>
<name>A0ABP5H7C0_9ACTN</name>
<evidence type="ECO:0000313" key="2">
    <source>
        <dbReference type="EMBL" id="GAA2064817.1"/>
    </source>
</evidence>
<keyword evidence="1" id="KW-0732">Signal</keyword>
<evidence type="ECO:0008006" key="4">
    <source>
        <dbReference type="Google" id="ProtNLM"/>
    </source>
</evidence>
<sequence length="87" mass="9538">MKSWRTRAAAALAVGAAALAIPLTATPAHADPPGSGWVIAGGMPYDSKSECELEEWDGLIQNWDKYDKLYCEGNGGHDVYTVWYHQR</sequence>
<dbReference type="RefSeq" id="WP_344524248.1">
    <property type="nucleotide sequence ID" value="NZ_BAAAPE010000001.1"/>
</dbReference>
<feature type="chain" id="PRO_5045707408" description="Secreted protein" evidence="1">
    <location>
        <begin position="31"/>
        <end position="87"/>
    </location>
</feature>
<gene>
    <name evidence="2" type="ORF">GCM10009801_09730</name>
</gene>
<proteinExistence type="predicted"/>
<reference evidence="3" key="1">
    <citation type="journal article" date="2019" name="Int. J. Syst. Evol. Microbiol.">
        <title>The Global Catalogue of Microorganisms (GCM) 10K type strain sequencing project: providing services to taxonomists for standard genome sequencing and annotation.</title>
        <authorList>
            <consortium name="The Broad Institute Genomics Platform"/>
            <consortium name="The Broad Institute Genome Sequencing Center for Infectious Disease"/>
            <person name="Wu L."/>
            <person name="Ma J."/>
        </authorList>
    </citation>
    <scope>NUCLEOTIDE SEQUENCE [LARGE SCALE GENOMIC DNA]</scope>
    <source>
        <strain evidence="3">JCM 15478</strain>
    </source>
</reference>
<evidence type="ECO:0000313" key="3">
    <source>
        <dbReference type="Proteomes" id="UP001500016"/>
    </source>
</evidence>
<dbReference type="EMBL" id="BAAAPE010000001">
    <property type="protein sequence ID" value="GAA2064817.1"/>
    <property type="molecule type" value="Genomic_DNA"/>
</dbReference>
<dbReference type="Proteomes" id="UP001500016">
    <property type="component" value="Unassembled WGS sequence"/>
</dbReference>
<organism evidence="2 3">
    <name type="scientific">Streptomyces albiaxialis</name>
    <dbReference type="NCBI Taxonomy" id="329523"/>
    <lineage>
        <taxon>Bacteria</taxon>
        <taxon>Bacillati</taxon>
        <taxon>Actinomycetota</taxon>
        <taxon>Actinomycetes</taxon>
        <taxon>Kitasatosporales</taxon>
        <taxon>Streptomycetaceae</taxon>
        <taxon>Streptomyces</taxon>
    </lineage>
</organism>
<keyword evidence="3" id="KW-1185">Reference proteome</keyword>